<evidence type="ECO:0000313" key="2">
    <source>
        <dbReference type="EMBL" id="KAF2840404.1"/>
    </source>
</evidence>
<feature type="compositionally biased region" description="Acidic residues" evidence="1">
    <location>
        <begin position="269"/>
        <end position="285"/>
    </location>
</feature>
<feature type="region of interest" description="Disordered" evidence="1">
    <location>
        <begin position="179"/>
        <end position="206"/>
    </location>
</feature>
<evidence type="ECO:0000313" key="3">
    <source>
        <dbReference type="Proteomes" id="UP000799429"/>
    </source>
</evidence>
<dbReference type="Proteomes" id="UP000799429">
    <property type="component" value="Unassembled WGS sequence"/>
</dbReference>
<feature type="region of interest" description="Disordered" evidence="1">
    <location>
        <begin position="76"/>
        <end position="116"/>
    </location>
</feature>
<dbReference type="Pfam" id="PF05841">
    <property type="entry name" value="Apc15p"/>
    <property type="match status" value="1"/>
</dbReference>
<dbReference type="InterPro" id="IPR008402">
    <property type="entry name" value="APC_su15/mnd2"/>
</dbReference>
<keyword evidence="3" id="KW-1185">Reference proteome</keyword>
<dbReference type="OrthoDB" id="5320532at2759"/>
<feature type="compositionally biased region" description="Acidic residues" evidence="1">
    <location>
        <begin position="188"/>
        <end position="206"/>
    </location>
</feature>
<organism evidence="2 3">
    <name type="scientific">Patellaria atrata CBS 101060</name>
    <dbReference type="NCBI Taxonomy" id="1346257"/>
    <lineage>
        <taxon>Eukaryota</taxon>
        <taxon>Fungi</taxon>
        <taxon>Dikarya</taxon>
        <taxon>Ascomycota</taxon>
        <taxon>Pezizomycotina</taxon>
        <taxon>Dothideomycetes</taxon>
        <taxon>Dothideomycetes incertae sedis</taxon>
        <taxon>Patellariales</taxon>
        <taxon>Patellariaceae</taxon>
        <taxon>Patellaria</taxon>
    </lineage>
</organism>
<feature type="region of interest" description="Disordered" evidence="1">
    <location>
        <begin position="255"/>
        <end position="340"/>
    </location>
</feature>
<protein>
    <submittedName>
        <fullName evidence="2">Uncharacterized protein</fullName>
    </submittedName>
</protein>
<sequence length="340" mass="38127">MCICLQRSFFPQKYLQYTIVRRGLKLYASHNLLAVPGLPVSPVIDLLLGSCRPESYSVMLSLPLVPPRDDHGFWHTSFSRSHGTTEHGDQHNHHNRPRSPHRNTQPPVRSSLAILTADEEKIEKRKQFIRRFGASWIRPPGVAKTYQATMDEIAEREEQDMLARREQAMMDLANAQELEAQRQAAAEGGEEDEEGEGERDLDDDVPEAEDLTFNEESLIEGSMLEHDVEHMLDMEEAEMEGVLEEQRDLERDLDDDVPEAGSYQHTDTELEDSSSEPELEEEEESFSNVRRGVGRSVLSEGDSSLLGGSSFVGSSPAARRGPAGGSAFRGRLMQGRPNGR</sequence>
<gene>
    <name evidence="2" type="ORF">M501DRAFT_1002756</name>
</gene>
<comment type="caution">
    <text evidence="2">The sequence shown here is derived from an EMBL/GenBank/DDBJ whole genome shotgun (WGS) entry which is preliminary data.</text>
</comment>
<dbReference type="GO" id="GO:0005680">
    <property type="term" value="C:anaphase-promoting complex"/>
    <property type="evidence" value="ECO:0007669"/>
    <property type="project" value="InterPro"/>
</dbReference>
<reference evidence="2" key="1">
    <citation type="journal article" date="2020" name="Stud. Mycol.">
        <title>101 Dothideomycetes genomes: a test case for predicting lifestyles and emergence of pathogens.</title>
        <authorList>
            <person name="Haridas S."/>
            <person name="Albert R."/>
            <person name="Binder M."/>
            <person name="Bloem J."/>
            <person name="Labutti K."/>
            <person name="Salamov A."/>
            <person name="Andreopoulos B."/>
            <person name="Baker S."/>
            <person name="Barry K."/>
            <person name="Bills G."/>
            <person name="Bluhm B."/>
            <person name="Cannon C."/>
            <person name="Castanera R."/>
            <person name="Culley D."/>
            <person name="Daum C."/>
            <person name="Ezra D."/>
            <person name="Gonzalez J."/>
            <person name="Henrissat B."/>
            <person name="Kuo A."/>
            <person name="Liang C."/>
            <person name="Lipzen A."/>
            <person name="Lutzoni F."/>
            <person name="Magnuson J."/>
            <person name="Mondo S."/>
            <person name="Nolan M."/>
            <person name="Ohm R."/>
            <person name="Pangilinan J."/>
            <person name="Park H.-J."/>
            <person name="Ramirez L."/>
            <person name="Alfaro M."/>
            <person name="Sun H."/>
            <person name="Tritt A."/>
            <person name="Yoshinaga Y."/>
            <person name="Zwiers L.-H."/>
            <person name="Turgeon B."/>
            <person name="Goodwin S."/>
            <person name="Spatafora J."/>
            <person name="Crous P."/>
            <person name="Grigoriev I."/>
        </authorList>
    </citation>
    <scope>NUCLEOTIDE SEQUENCE</scope>
    <source>
        <strain evidence="2">CBS 101060</strain>
    </source>
</reference>
<feature type="compositionally biased region" description="Low complexity" evidence="1">
    <location>
        <begin position="296"/>
        <end position="331"/>
    </location>
</feature>
<evidence type="ECO:0000256" key="1">
    <source>
        <dbReference type="SAM" id="MobiDB-lite"/>
    </source>
</evidence>
<name>A0A9P4VUA2_9PEZI</name>
<dbReference type="EMBL" id="MU006093">
    <property type="protein sequence ID" value="KAF2840404.1"/>
    <property type="molecule type" value="Genomic_DNA"/>
</dbReference>
<dbReference type="AlphaFoldDB" id="A0A9P4VUA2"/>
<accession>A0A9P4VUA2</accession>
<dbReference type="GO" id="GO:0031145">
    <property type="term" value="P:anaphase-promoting complex-dependent catabolic process"/>
    <property type="evidence" value="ECO:0007669"/>
    <property type="project" value="InterPro"/>
</dbReference>
<feature type="compositionally biased region" description="Basic and acidic residues" evidence="1">
    <location>
        <begin position="83"/>
        <end position="92"/>
    </location>
</feature>
<proteinExistence type="predicted"/>